<keyword evidence="1" id="KW-0472">Membrane</keyword>
<keyword evidence="3" id="KW-1185">Reference proteome</keyword>
<gene>
    <name evidence="2" type="ORF">BGW38_002804</name>
</gene>
<keyword evidence="1" id="KW-1133">Transmembrane helix</keyword>
<protein>
    <submittedName>
        <fullName evidence="2">Uncharacterized protein</fullName>
    </submittedName>
</protein>
<comment type="caution">
    <text evidence="2">The sequence shown here is derived from an EMBL/GenBank/DDBJ whole genome shotgun (WGS) entry which is preliminary data.</text>
</comment>
<dbReference type="EMBL" id="JAABOA010000201">
    <property type="protein sequence ID" value="KAF9585348.1"/>
    <property type="molecule type" value="Genomic_DNA"/>
</dbReference>
<evidence type="ECO:0000313" key="2">
    <source>
        <dbReference type="EMBL" id="KAF9585348.1"/>
    </source>
</evidence>
<keyword evidence="1" id="KW-0812">Transmembrane</keyword>
<accession>A0A9P6G0Q9</accession>
<dbReference type="Proteomes" id="UP000780801">
    <property type="component" value="Unassembled WGS sequence"/>
</dbReference>
<feature type="transmembrane region" description="Helical" evidence="1">
    <location>
        <begin position="16"/>
        <end position="35"/>
    </location>
</feature>
<organism evidence="2 3">
    <name type="scientific">Lunasporangiospora selenospora</name>
    <dbReference type="NCBI Taxonomy" id="979761"/>
    <lineage>
        <taxon>Eukaryota</taxon>
        <taxon>Fungi</taxon>
        <taxon>Fungi incertae sedis</taxon>
        <taxon>Mucoromycota</taxon>
        <taxon>Mortierellomycotina</taxon>
        <taxon>Mortierellomycetes</taxon>
        <taxon>Mortierellales</taxon>
        <taxon>Mortierellaceae</taxon>
        <taxon>Lunasporangiospora</taxon>
    </lineage>
</organism>
<feature type="transmembrane region" description="Helical" evidence="1">
    <location>
        <begin position="47"/>
        <end position="76"/>
    </location>
</feature>
<reference evidence="2" key="1">
    <citation type="journal article" date="2020" name="Fungal Divers.">
        <title>Resolving the Mortierellaceae phylogeny through synthesis of multi-gene phylogenetics and phylogenomics.</title>
        <authorList>
            <person name="Vandepol N."/>
            <person name="Liber J."/>
            <person name="Desiro A."/>
            <person name="Na H."/>
            <person name="Kennedy M."/>
            <person name="Barry K."/>
            <person name="Grigoriev I.V."/>
            <person name="Miller A.N."/>
            <person name="O'Donnell K."/>
            <person name="Stajich J.E."/>
            <person name="Bonito G."/>
        </authorList>
    </citation>
    <scope>NUCLEOTIDE SEQUENCE</scope>
    <source>
        <strain evidence="2">KOD1015</strain>
    </source>
</reference>
<dbReference type="AlphaFoldDB" id="A0A9P6G0Q9"/>
<evidence type="ECO:0000313" key="3">
    <source>
        <dbReference type="Proteomes" id="UP000780801"/>
    </source>
</evidence>
<name>A0A9P6G0Q9_9FUNG</name>
<evidence type="ECO:0000256" key="1">
    <source>
        <dbReference type="SAM" id="Phobius"/>
    </source>
</evidence>
<sequence length="199" mass="22338">MIILFSKHLKLLTMKYLLTVALVLLWNCTFVMAFVDPISLSVAGAAVLAYLGASAAVTGTLGALFVTGGVVTVSMINQKLREEKLPELNINGDMLMLCYRDGYSLRRTSEIKSIFCGYFVSGHTGDCDVSFEKYRRDGLNLYTACFHAYVNSNTTLQEYETVSDKLNCRVYNKLEATKFYKDNYYQNNSMCRGRVIDGN</sequence>
<dbReference type="OrthoDB" id="10374243at2759"/>
<proteinExistence type="predicted"/>